<dbReference type="GO" id="GO:0016746">
    <property type="term" value="F:acyltransferase activity"/>
    <property type="evidence" value="ECO:0007669"/>
    <property type="project" value="UniProtKB-KW"/>
</dbReference>
<feature type="domain" description="Lipid A biosynthesis N-terminal" evidence="2">
    <location>
        <begin position="26"/>
        <end position="98"/>
    </location>
</feature>
<keyword evidence="1" id="KW-1133">Transmembrane helix</keyword>
<reference evidence="3 4" key="1">
    <citation type="journal article" date="2017" name="Int. J. Syst. Evol. Microbiol.">
        <title>Oleiagrimonas citrea sp. nov., a marine bacterium isolated from tidal flat sediment and emended description of the genus Oleiagrimonas Fang et al. 2015 and Oleiagrimonas soli.</title>
        <authorList>
            <person name="Yang S.H."/>
            <person name="Seo H.S."/>
            <person name="Seong C.N."/>
            <person name="Kwon K.K."/>
        </authorList>
    </citation>
    <scope>NUCLEOTIDE SEQUENCE [LARGE SCALE GENOMIC DNA]</scope>
    <source>
        <strain evidence="3 4">MEBiC09124</strain>
    </source>
</reference>
<dbReference type="EMBL" id="JAAZQD010000001">
    <property type="protein sequence ID" value="NKZ37765.1"/>
    <property type="molecule type" value="Genomic_DNA"/>
</dbReference>
<gene>
    <name evidence="3" type="ORF">HF690_02200</name>
</gene>
<keyword evidence="3" id="KW-0808">Transferase</keyword>
<dbReference type="GO" id="GO:0009245">
    <property type="term" value="P:lipid A biosynthetic process"/>
    <property type="evidence" value="ECO:0007669"/>
    <property type="project" value="InterPro"/>
</dbReference>
<evidence type="ECO:0000313" key="3">
    <source>
        <dbReference type="EMBL" id="NKZ37765.1"/>
    </source>
</evidence>
<evidence type="ECO:0000259" key="2">
    <source>
        <dbReference type="SMART" id="SM01259"/>
    </source>
</evidence>
<evidence type="ECO:0000313" key="4">
    <source>
        <dbReference type="Proteomes" id="UP000541636"/>
    </source>
</evidence>
<dbReference type="Pfam" id="PF07578">
    <property type="entry name" value="LAB_N"/>
    <property type="match status" value="1"/>
</dbReference>
<protein>
    <submittedName>
        <fullName evidence="3">Lipid A biosynthesis acyltransferase</fullName>
    </submittedName>
</protein>
<sequence length="119" mass="13656">MDYLHQHLQQILEALQSFEVTPWKAIGFLGMAMFTSRWFVQMYYTRKYKRVVMPLAFWWLSVCGSALLLAYFIFGKNDSVGILSNTFPVVVSVYNLIVHSRDLRSRKAAKAADPVQSGS</sequence>
<keyword evidence="3" id="KW-0012">Acyltransferase</keyword>
<dbReference type="RefSeq" id="WP_168608294.1">
    <property type="nucleotide sequence ID" value="NZ_JAAZQD010000001.1"/>
</dbReference>
<keyword evidence="4" id="KW-1185">Reference proteome</keyword>
<keyword evidence="1" id="KW-0812">Transmembrane</keyword>
<comment type="caution">
    <text evidence="3">The sequence shown here is derived from an EMBL/GenBank/DDBJ whole genome shotgun (WGS) entry which is preliminary data.</text>
</comment>
<dbReference type="Proteomes" id="UP000541636">
    <property type="component" value="Unassembled WGS sequence"/>
</dbReference>
<feature type="transmembrane region" description="Helical" evidence="1">
    <location>
        <begin position="80"/>
        <end position="98"/>
    </location>
</feature>
<evidence type="ECO:0000256" key="1">
    <source>
        <dbReference type="SAM" id="Phobius"/>
    </source>
</evidence>
<feature type="transmembrane region" description="Helical" evidence="1">
    <location>
        <begin position="20"/>
        <end position="40"/>
    </location>
</feature>
<keyword evidence="1" id="KW-0472">Membrane</keyword>
<dbReference type="GO" id="GO:0008915">
    <property type="term" value="F:lipid-A-disaccharide synthase activity"/>
    <property type="evidence" value="ECO:0007669"/>
    <property type="project" value="InterPro"/>
</dbReference>
<feature type="transmembrane region" description="Helical" evidence="1">
    <location>
        <begin position="52"/>
        <end position="74"/>
    </location>
</feature>
<dbReference type="InterPro" id="IPR011499">
    <property type="entry name" value="Lipid_A_biosynth_N"/>
</dbReference>
<proteinExistence type="predicted"/>
<name>A0A846ZFM4_9GAMM</name>
<accession>A0A846ZFM4</accession>
<organism evidence="3 4">
    <name type="scientific">Oleiagrimonas citrea</name>
    <dbReference type="NCBI Taxonomy" id="1665687"/>
    <lineage>
        <taxon>Bacteria</taxon>
        <taxon>Pseudomonadati</taxon>
        <taxon>Pseudomonadota</taxon>
        <taxon>Gammaproteobacteria</taxon>
        <taxon>Lysobacterales</taxon>
        <taxon>Rhodanobacteraceae</taxon>
        <taxon>Oleiagrimonas</taxon>
    </lineage>
</organism>
<dbReference type="SMART" id="SM01259">
    <property type="entry name" value="LAB_N"/>
    <property type="match status" value="1"/>
</dbReference>
<dbReference type="AlphaFoldDB" id="A0A846ZFM4"/>
<dbReference type="GO" id="GO:0016020">
    <property type="term" value="C:membrane"/>
    <property type="evidence" value="ECO:0007669"/>
    <property type="project" value="GOC"/>
</dbReference>